<organism evidence="1 2">
    <name type="scientific">Oleidesulfovibrio alaskensis (strain ATCC BAA-1058 / DSM 17464 / G20)</name>
    <name type="common">Desulfovibrio alaskensis</name>
    <dbReference type="NCBI Taxonomy" id="207559"/>
    <lineage>
        <taxon>Bacteria</taxon>
        <taxon>Pseudomonadati</taxon>
        <taxon>Thermodesulfobacteriota</taxon>
        <taxon>Desulfovibrionia</taxon>
        <taxon>Desulfovibrionales</taxon>
        <taxon>Desulfovibrionaceae</taxon>
        <taxon>Oleidesulfovibrio</taxon>
    </lineage>
</organism>
<dbReference type="HOGENOM" id="CLU_094508_0_0_7"/>
<dbReference type="Proteomes" id="UP000002710">
    <property type="component" value="Chromosome"/>
</dbReference>
<dbReference type="InterPro" id="IPR016024">
    <property type="entry name" value="ARM-type_fold"/>
</dbReference>
<dbReference type="PROSITE" id="PS50077">
    <property type="entry name" value="HEAT_REPEAT"/>
    <property type="match status" value="1"/>
</dbReference>
<keyword evidence="2" id="KW-1185">Reference proteome</keyword>
<dbReference type="AlphaFoldDB" id="Q316H3"/>
<gene>
    <name evidence="1" type="ordered locus">Dde_0372</name>
</gene>
<dbReference type="InterPro" id="IPR054701">
    <property type="entry name" value="DVU0298-like"/>
</dbReference>
<dbReference type="SUPFAM" id="SSF48371">
    <property type="entry name" value="ARM repeat"/>
    <property type="match status" value="1"/>
</dbReference>
<dbReference type="Gene3D" id="1.25.10.10">
    <property type="entry name" value="Leucine-rich Repeat Variant"/>
    <property type="match status" value="1"/>
</dbReference>
<sequence length="237" mass="25975">MAKFRALKTRIRCLLADDGWEGNLDQITALPPAEVVGPLLSFLLSGGEMKWRAVTALGIAVSRMADEGMEDARVFMRRLLWHMNEESGNIGWGIAEAMGEIMACHARLAAEYDRMLVSYVRETGDDDNFLDHPPLRRGVYWGIGRLAQAEPARMRLAVPALVRALDDEDGEGRGLAAWALGNLAEHCTPDEISQAWARLLSLQGDASSVELFEDRRLLCTTAGALAGQALVRLDAVS</sequence>
<dbReference type="KEGG" id="dde:Dde_0372"/>
<dbReference type="InterPro" id="IPR011989">
    <property type="entry name" value="ARM-like"/>
</dbReference>
<protein>
    <recommendedName>
        <fullName evidence="3">PBS lyase HEAT domain protein repeat-containing protein</fullName>
    </recommendedName>
</protein>
<dbReference type="InterPro" id="IPR021133">
    <property type="entry name" value="HEAT_type_2"/>
</dbReference>
<evidence type="ECO:0000313" key="1">
    <source>
        <dbReference type="EMBL" id="ABB37173.1"/>
    </source>
</evidence>
<proteinExistence type="predicted"/>
<dbReference type="eggNOG" id="COG1413">
    <property type="taxonomic scope" value="Bacteria"/>
</dbReference>
<accession>Q316H3</accession>
<evidence type="ECO:0000313" key="2">
    <source>
        <dbReference type="Proteomes" id="UP000002710"/>
    </source>
</evidence>
<dbReference type="EMBL" id="CP000112">
    <property type="protein sequence ID" value="ABB37173.1"/>
    <property type="molecule type" value="Genomic_DNA"/>
</dbReference>
<evidence type="ECO:0008006" key="3">
    <source>
        <dbReference type="Google" id="ProtNLM"/>
    </source>
</evidence>
<dbReference type="Pfam" id="PF13513">
    <property type="entry name" value="HEAT_EZ"/>
    <property type="match status" value="1"/>
</dbReference>
<dbReference type="RefSeq" id="WP_011366510.1">
    <property type="nucleotide sequence ID" value="NC_007519.1"/>
</dbReference>
<name>Q316H3_OLEA2</name>
<dbReference type="STRING" id="207559.Dde_0372"/>
<dbReference type="NCBIfam" id="NF045662">
    <property type="entry name" value="DVU0298_fam"/>
    <property type="match status" value="1"/>
</dbReference>
<reference evidence="1 2" key="1">
    <citation type="journal article" date="2011" name="J. Bacteriol.">
        <title>Complete genome sequence and updated annotation of Desulfovibrio alaskensis G20.</title>
        <authorList>
            <person name="Hauser L.J."/>
            <person name="Land M.L."/>
            <person name="Brown S.D."/>
            <person name="Larimer F."/>
            <person name="Keller K.L."/>
            <person name="Rapp-Giles B.J."/>
            <person name="Price M.N."/>
            <person name="Lin M."/>
            <person name="Bruce D.C."/>
            <person name="Detter J.C."/>
            <person name="Tapia R."/>
            <person name="Han C.S."/>
            <person name="Goodwin L.A."/>
            <person name="Cheng J.F."/>
            <person name="Pitluck S."/>
            <person name="Copeland A."/>
            <person name="Lucas S."/>
            <person name="Nolan M."/>
            <person name="Lapidus A.L."/>
            <person name="Palumbo A.V."/>
            <person name="Wall J.D."/>
        </authorList>
    </citation>
    <scope>NUCLEOTIDE SEQUENCE [LARGE SCALE GENOMIC DNA]</scope>
    <source>
        <strain evidence="2">ATCC BAA 1058 / DSM 17464 / G20</strain>
    </source>
</reference>